<dbReference type="Pfam" id="PF07727">
    <property type="entry name" value="RVT_2"/>
    <property type="match status" value="1"/>
</dbReference>
<proteinExistence type="predicted"/>
<evidence type="ECO:0000313" key="6">
    <source>
        <dbReference type="Proteomes" id="UP000321393"/>
    </source>
</evidence>
<gene>
    <name evidence="5" type="ORF">E5676_scaffold145G00110</name>
    <name evidence="4" type="ORF">E6C27_scaffold128G002900</name>
</gene>
<keyword evidence="2" id="KW-0812">Transmembrane</keyword>
<evidence type="ECO:0000313" key="4">
    <source>
        <dbReference type="EMBL" id="KAA0041297.1"/>
    </source>
</evidence>
<comment type="caution">
    <text evidence="4">The sequence shown here is derived from an EMBL/GenBank/DDBJ whole genome shotgun (WGS) entry which is preliminary data.</text>
</comment>
<reference evidence="6 7" key="1">
    <citation type="submission" date="2019-08" db="EMBL/GenBank/DDBJ databases">
        <title>Draft genome sequences of two oriental melons (Cucumis melo L. var makuwa).</title>
        <authorList>
            <person name="Kwon S.-Y."/>
        </authorList>
    </citation>
    <scope>NUCLEOTIDE SEQUENCE [LARGE SCALE GENOMIC DNA]</scope>
    <source>
        <strain evidence="7">cv. Chang Bougi</strain>
        <strain evidence="6">cv. SW 3</strain>
        <tissue evidence="4">Leaf</tissue>
    </source>
</reference>
<dbReference type="STRING" id="1194695.A0A5A7TI40"/>
<evidence type="ECO:0000313" key="7">
    <source>
        <dbReference type="Proteomes" id="UP000321947"/>
    </source>
</evidence>
<dbReference type="Proteomes" id="UP000321947">
    <property type="component" value="Unassembled WGS sequence"/>
</dbReference>
<dbReference type="AlphaFoldDB" id="A0A5A7TI40"/>
<keyword evidence="2" id="KW-0472">Membrane</keyword>
<evidence type="ECO:0000256" key="1">
    <source>
        <dbReference type="SAM" id="MobiDB-lite"/>
    </source>
</evidence>
<name>A0A5A7TI40_CUCMM</name>
<protein>
    <submittedName>
        <fullName evidence="4">Gag/pol protein</fullName>
    </submittedName>
</protein>
<evidence type="ECO:0000259" key="3">
    <source>
        <dbReference type="Pfam" id="PF07727"/>
    </source>
</evidence>
<sequence>MRDYKPRRKLVLNEATDESTRVVDESGPSSRVDETNTLTQSRPSQSLSMPRHNERVISQPNYYIDKDQWVKVMDLEMESMYFNLVWELVDLPKGVKPIGCKWIYKRKRDSTRNIQIFKARLVAKGYTQREGVDDEETFSSVAMLKEYRYVLARGVHNPRYGVHLSKEQRPKTLQRVEDMRLILYATIVGSLMYAMLCTGQTFLMQ</sequence>
<evidence type="ECO:0000313" key="5">
    <source>
        <dbReference type="EMBL" id="TYK02757.1"/>
    </source>
</evidence>
<keyword evidence="2" id="KW-1133">Transmembrane helix</keyword>
<feature type="compositionally biased region" description="Polar residues" evidence="1">
    <location>
        <begin position="35"/>
        <end position="48"/>
    </location>
</feature>
<dbReference type="OrthoDB" id="1929979at2759"/>
<evidence type="ECO:0000256" key="2">
    <source>
        <dbReference type="SAM" id="Phobius"/>
    </source>
</evidence>
<feature type="domain" description="Reverse transcriptase Ty1/copia-type" evidence="3">
    <location>
        <begin position="84"/>
        <end position="159"/>
    </location>
</feature>
<dbReference type="InterPro" id="IPR013103">
    <property type="entry name" value="RVT_2"/>
</dbReference>
<accession>A0A5A7TI40</accession>
<dbReference type="EMBL" id="SSTE01016683">
    <property type="protein sequence ID" value="KAA0041297.1"/>
    <property type="molecule type" value="Genomic_DNA"/>
</dbReference>
<dbReference type="Proteomes" id="UP000321393">
    <property type="component" value="Unassembled WGS sequence"/>
</dbReference>
<dbReference type="EMBL" id="SSTD01015369">
    <property type="protein sequence ID" value="TYK02757.1"/>
    <property type="molecule type" value="Genomic_DNA"/>
</dbReference>
<feature type="region of interest" description="Disordered" evidence="1">
    <location>
        <begin position="15"/>
        <end position="52"/>
    </location>
</feature>
<feature type="transmembrane region" description="Helical" evidence="2">
    <location>
        <begin position="181"/>
        <end position="203"/>
    </location>
</feature>
<organism evidence="4 6">
    <name type="scientific">Cucumis melo var. makuwa</name>
    <name type="common">Oriental melon</name>
    <dbReference type="NCBI Taxonomy" id="1194695"/>
    <lineage>
        <taxon>Eukaryota</taxon>
        <taxon>Viridiplantae</taxon>
        <taxon>Streptophyta</taxon>
        <taxon>Embryophyta</taxon>
        <taxon>Tracheophyta</taxon>
        <taxon>Spermatophyta</taxon>
        <taxon>Magnoliopsida</taxon>
        <taxon>eudicotyledons</taxon>
        <taxon>Gunneridae</taxon>
        <taxon>Pentapetalae</taxon>
        <taxon>rosids</taxon>
        <taxon>fabids</taxon>
        <taxon>Cucurbitales</taxon>
        <taxon>Cucurbitaceae</taxon>
        <taxon>Benincaseae</taxon>
        <taxon>Cucumis</taxon>
    </lineage>
</organism>